<proteinExistence type="predicted"/>
<dbReference type="AlphaFoldDB" id="A0AA85JT50"/>
<dbReference type="WBParaSite" id="TREG1_40040.1">
    <property type="protein sequence ID" value="TREG1_40040.1"/>
    <property type="gene ID" value="TREG1_40040"/>
</dbReference>
<dbReference type="Proteomes" id="UP000050795">
    <property type="component" value="Unassembled WGS sequence"/>
</dbReference>
<keyword evidence="1" id="KW-1185">Reference proteome</keyword>
<protein>
    <submittedName>
        <fullName evidence="2">Uncharacterized protein</fullName>
    </submittedName>
</protein>
<accession>A0AA85JT50</accession>
<reference evidence="2" key="2">
    <citation type="submission" date="2023-11" db="UniProtKB">
        <authorList>
            <consortium name="WormBaseParasite"/>
        </authorList>
    </citation>
    <scope>IDENTIFICATION</scope>
</reference>
<reference evidence="1" key="1">
    <citation type="submission" date="2022-06" db="EMBL/GenBank/DDBJ databases">
        <authorList>
            <person name="Berger JAMES D."/>
            <person name="Berger JAMES D."/>
        </authorList>
    </citation>
    <scope>NUCLEOTIDE SEQUENCE [LARGE SCALE GENOMIC DNA]</scope>
</reference>
<organism evidence="1 2">
    <name type="scientific">Trichobilharzia regenti</name>
    <name type="common">Nasal bird schistosome</name>
    <dbReference type="NCBI Taxonomy" id="157069"/>
    <lineage>
        <taxon>Eukaryota</taxon>
        <taxon>Metazoa</taxon>
        <taxon>Spiralia</taxon>
        <taxon>Lophotrochozoa</taxon>
        <taxon>Platyhelminthes</taxon>
        <taxon>Trematoda</taxon>
        <taxon>Digenea</taxon>
        <taxon>Strigeidida</taxon>
        <taxon>Schistosomatoidea</taxon>
        <taxon>Schistosomatidae</taxon>
        <taxon>Trichobilharzia</taxon>
    </lineage>
</organism>
<sequence length="667" mass="75894">MTQIFSIDRGVKSVVEIRRSHTTRRVYRREDLLRLRNSPQSRILPPDFDVFARIKRELCVGALSGVVEAIPRRYDGRKAHGNDFNNTLRNVIRRTTNSIVLCDSGIVRAQRSCRKSSIVSEVEQMVEVNYPAKCQSFSRESNWVEHKPEWYVNGPTVAEDHMDLQECNALSRDEKENESRHLAVDPGYTDRHSKELEDYLKSLLLNNNKKEGRKQGERPLNIKTLREIEAKLEARPSEPSERGDMSAFYKLLGFFDQISKSNNVTSQDKGKQNTDLNIDHSDFIDDKVNISEGAQHNISQPNLINSDIRNSDAEAVPIPNESSFVSINRTPKLEVSDITKHVTCNPVTAPYQRQFIASGPLGQNALRWFKAMTNAASANVCINHNLESFKTLHIKPTTTANASTNTQVPNTPSSEISISCSLPGYQNVLINEQTKLPVNFSSYHFKTGQPFEGLLGLGYPHRSVKSMMLPYHSHSAFFFNRSIVNPFLLQQLIQKQLNFRSAALQLPYQYFRTHLSDLPSGNFYASFSQSSPNVSEAKKYKYTKRSSFILEQTLLVQSSLVFAFHRYTEEVKTIMMIKLMLTLLFCFSITANSEFDPCITIIIGLSNCISKPYRDQSPDPQTNLEKCRQDPECSKQYVECAYAKLNECNDEMSKEVKKQLKSFGSTN</sequence>
<name>A0AA85JT50_TRIRE</name>
<evidence type="ECO:0000313" key="2">
    <source>
        <dbReference type="WBParaSite" id="TREG1_40040.1"/>
    </source>
</evidence>
<evidence type="ECO:0000313" key="1">
    <source>
        <dbReference type="Proteomes" id="UP000050795"/>
    </source>
</evidence>